<dbReference type="PROSITE" id="PS01117">
    <property type="entry name" value="HTH_MARR_1"/>
    <property type="match status" value="1"/>
</dbReference>
<dbReference type="Proteomes" id="UP000461670">
    <property type="component" value="Unassembled WGS sequence"/>
</dbReference>
<dbReference type="SMART" id="SM00347">
    <property type="entry name" value="HTH_MARR"/>
    <property type="match status" value="1"/>
</dbReference>
<name>A0A7V8FNV8_9BURK</name>
<evidence type="ECO:0000256" key="2">
    <source>
        <dbReference type="ARBA" id="ARBA00023125"/>
    </source>
</evidence>
<dbReference type="PANTHER" id="PTHR33164">
    <property type="entry name" value="TRANSCRIPTIONAL REGULATOR, MARR FAMILY"/>
    <property type="match status" value="1"/>
</dbReference>
<keyword evidence="1" id="KW-0805">Transcription regulation</keyword>
<feature type="region of interest" description="Disordered" evidence="4">
    <location>
        <begin position="1"/>
        <end position="22"/>
    </location>
</feature>
<dbReference type="AlphaFoldDB" id="A0A7V8FNV8"/>
<dbReference type="PRINTS" id="PR00598">
    <property type="entry name" value="HTHMARR"/>
</dbReference>
<sequence>MTNARSSASRGQPHPVALESQAGHNIRRLQQIAVAIFMQETEASAVTPVQFAVLNTLEAQPGIDQRTLARAVSFDTSTIGGVVDRLEARGLLTRSFSAQDRRVRLLNLTPEGATLLQAVTPPMLQAQVRMLEPLAPAEREAFTRMMRTVIDHHESLSGTKEPGD</sequence>
<evidence type="ECO:0000313" key="7">
    <source>
        <dbReference type="Proteomes" id="UP000461670"/>
    </source>
</evidence>
<dbReference type="InterPro" id="IPR000835">
    <property type="entry name" value="HTH_MarR-typ"/>
</dbReference>
<dbReference type="InterPro" id="IPR023187">
    <property type="entry name" value="Tscrpt_reg_MarR-type_CS"/>
</dbReference>
<dbReference type="GO" id="GO:0003677">
    <property type="term" value="F:DNA binding"/>
    <property type="evidence" value="ECO:0007669"/>
    <property type="project" value="UniProtKB-KW"/>
</dbReference>
<protein>
    <submittedName>
        <fullName evidence="6">HTH-type transcriptional repressor NicR</fullName>
    </submittedName>
</protein>
<dbReference type="Pfam" id="PF01047">
    <property type="entry name" value="MarR"/>
    <property type="match status" value="1"/>
</dbReference>
<organism evidence="6 7">
    <name type="scientific">Paracidovorax wautersii</name>
    <dbReference type="NCBI Taxonomy" id="1177982"/>
    <lineage>
        <taxon>Bacteria</taxon>
        <taxon>Pseudomonadati</taxon>
        <taxon>Pseudomonadota</taxon>
        <taxon>Betaproteobacteria</taxon>
        <taxon>Burkholderiales</taxon>
        <taxon>Comamonadaceae</taxon>
        <taxon>Paracidovorax</taxon>
    </lineage>
</organism>
<dbReference type="InterPro" id="IPR036388">
    <property type="entry name" value="WH-like_DNA-bd_sf"/>
</dbReference>
<evidence type="ECO:0000313" key="6">
    <source>
        <dbReference type="EMBL" id="KAF1021245.1"/>
    </source>
</evidence>
<reference evidence="7" key="1">
    <citation type="journal article" date="2020" name="MBio">
        <title>Horizontal gene transfer to a defensive symbiont with a reduced genome amongst a multipartite beetle microbiome.</title>
        <authorList>
            <person name="Waterworth S.C."/>
            <person name="Florez L.V."/>
            <person name="Rees E.R."/>
            <person name="Hertweck C."/>
            <person name="Kaltenpoth M."/>
            <person name="Kwan J.C."/>
        </authorList>
    </citation>
    <scope>NUCLEOTIDE SEQUENCE [LARGE SCALE GENOMIC DNA]</scope>
</reference>
<dbReference type="EMBL" id="WNDQ01000024">
    <property type="protein sequence ID" value="KAF1021245.1"/>
    <property type="molecule type" value="Genomic_DNA"/>
</dbReference>
<dbReference type="PANTHER" id="PTHR33164:SF95">
    <property type="entry name" value="TRANSCRIPTIONAL REGULATOR"/>
    <property type="match status" value="1"/>
</dbReference>
<feature type="compositionally biased region" description="Polar residues" evidence="4">
    <location>
        <begin position="1"/>
        <end position="10"/>
    </location>
</feature>
<keyword evidence="3" id="KW-0804">Transcription</keyword>
<dbReference type="PROSITE" id="PS50995">
    <property type="entry name" value="HTH_MARR_2"/>
    <property type="match status" value="1"/>
</dbReference>
<gene>
    <name evidence="6" type="primary">nicR_1</name>
    <name evidence="6" type="ORF">GAK30_02008</name>
</gene>
<feature type="domain" description="HTH marR-type" evidence="5">
    <location>
        <begin position="19"/>
        <end position="151"/>
    </location>
</feature>
<dbReference type="InterPro" id="IPR039422">
    <property type="entry name" value="MarR/SlyA-like"/>
</dbReference>
<evidence type="ECO:0000256" key="3">
    <source>
        <dbReference type="ARBA" id="ARBA00023163"/>
    </source>
</evidence>
<dbReference type="SUPFAM" id="SSF46785">
    <property type="entry name" value="Winged helix' DNA-binding domain"/>
    <property type="match status" value="1"/>
</dbReference>
<proteinExistence type="predicted"/>
<evidence type="ECO:0000256" key="1">
    <source>
        <dbReference type="ARBA" id="ARBA00023015"/>
    </source>
</evidence>
<evidence type="ECO:0000259" key="5">
    <source>
        <dbReference type="PROSITE" id="PS50995"/>
    </source>
</evidence>
<accession>A0A7V8FNV8</accession>
<dbReference type="GO" id="GO:0006950">
    <property type="term" value="P:response to stress"/>
    <property type="evidence" value="ECO:0007669"/>
    <property type="project" value="TreeGrafter"/>
</dbReference>
<keyword evidence="2" id="KW-0238">DNA-binding</keyword>
<evidence type="ECO:0000256" key="4">
    <source>
        <dbReference type="SAM" id="MobiDB-lite"/>
    </source>
</evidence>
<comment type="caution">
    <text evidence="6">The sequence shown here is derived from an EMBL/GenBank/DDBJ whole genome shotgun (WGS) entry which is preliminary data.</text>
</comment>
<dbReference type="InterPro" id="IPR036390">
    <property type="entry name" value="WH_DNA-bd_sf"/>
</dbReference>
<dbReference type="GO" id="GO:0003700">
    <property type="term" value="F:DNA-binding transcription factor activity"/>
    <property type="evidence" value="ECO:0007669"/>
    <property type="project" value="InterPro"/>
</dbReference>
<dbReference type="Gene3D" id="1.10.10.10">
    <property type="entry name" value="Winged helix-like DNA-binding domain superfamily/Winged helix DNA-binding domain"/>
    <property type="match status" value="1"/>
</dbReference>